<keyword evidence="6 10" id="KW-1133">Transmembrane helix</keyword>
<feature type="transmembrane region" description="Helical" evidence="10">
    <location>
        <begin position="42"/>
        <end position="63"/>
    </location>
</feature>
<feature type="transmembrane region" description="Helical" evidence="10">
    <location>
        <begin position="155"/>
        <end position="176"/>
    </location>
</feature>
<dbReference type="InterPro" id="IPR002528">
    <property type="entry name" value="MATE_fam"/>
</dbReference>
<evidence type="ECO:0000256" key="2">
    <source>
        <dbReference type="ARBA" id="ARBA00022448"/>
    </source>
</evidence>
<evidence type="ECO:0000256" key="6">
    <source>
        <dbReference type="ARBA" id="ARBA00022989"/>
    </source>
</evidence>
<feature type="transmembrane region" description="Helical" evidence="10">
    <location>
        <begin position="385"/>
        <end position="407"/>
    </location>
</feature>
<dbReference type="InterPro" id="IPR050222">
    <property type="entry name" value="MATE_MdtK"/>
</dbReference>
<keyword evidence="7" id="KW-0406">Ion transport</keyword>
<evidence type="ECO:0000256" key="3">
    <source>
        <dbReference type="ARBA" id="ARBA00022449"/>
    </source>
</evidence>
<feature type="transmembrane region" description="Helical" evidence="10">
    <location>
        <begin position="188"/>
        <end position="209"/>
    </location>
</feature>
<feature type="transmembrane region" description="Helical" evidence="10">
    <location>
        <begin position="126"/>
        <end position="143"/>
    </location>
</feature>
<proteinExistence type="predicted"/>
<dbReference type="GO" id="GO:0005886">
    <property type="term" value="C:plasma membrane"/>
    <property type="evidence" value="ECO:0007669"/>
    <property type="project" value="UniProtKB-SubCell"/>
</dbReference>
<keyword evidence="3" id="KW-0050">Antiport</keyword>
<feature type="transmembrane region" description="Helical" evidence="10">
    <location>
        <begin position="315"/>
        <end position="335"/>
    </location>
</feature>
<dbReference type="RefSeq" id="WP_139014515.1">
    <property type="nucleotide sequence ID" value="NZ_VBSN01000071.1"/>
</dbReference>
<evidence type="ECO:0000313" key="11">
    <source>
        <dbReference type="EMBL" id="KAA6432785.1"/>
    </source>
</evidence>
<dbReference type="GO" id="GO:0006811">
    <property type="term" value="P:monoatomic ion transport"/>
    <property type="evidence" value="ECO:0007669"/>
    <property type="project" value="UniProtKB-KW"/>
</dbReference>
<accession>A0A5M8Q9Z2</accession>
<dbReference type="CDD" id="cd13131">
    <property type="entry name" value="MATE_NorM_like"/>
    <property type="match status" value="1"/>
</dbReference>
<protein>
    <recommendedName>
        <fullName evidence="9">Multidrug-efflux transporter</fullName>
    </recommendedName>
</protein>
<keyword evidence="12" id="KW-1185">Reference proteome</keyword>
<feature type="transmembrane region" description="Helical" evidence="10">
    <location>
        <begin position="413"/>
        <end position="434"/>
    </location>
</feature>
<evidence type="ECO:0000256" key="4">
    <source>
        <dbReference type="ARBA" id="ARBA00022475"/>
    </source>
</evidence>
<comment type="subcellular location">
    <subcellularLocation>
        <location evidence="1">Cell membrane</location>
        <topology evidence="1">Multi-pass membrane protein</topology>
    </subcellularLocation>
</comment>
<dbReference type="PANTHER" id="PTHR43298">
    <property type="entry name" value="MULTIDRUG RESISTANCE PROTEIN NORM-RELATED"/>
    <property type="match status" value="1"/>
</dbReference>
<keyword evidence="4" id="KW-1003">Cell membrane</keyword>
<dbReference type="InterPro" id="IPR048279">
    <property type="entry name" value="MdtK-like"/>
</dbReference>
<feature type="transmembrane region" description="Helical" evidence="10">
    <location>
        <begin position="84"/>
        <end position="106"/>
    </location>
</feature>
<organism evidence="11 12">
    <name type="scientific">Dyadobacter flavalbus</name>
    <dbReference type="NCBI Taxonomy" id="2579942"/>
    <lineage>
        <taxon>Bacteria</taxon>
        <taxon>Pseudomonadati</taxon>
        <taxon>Bacteroidota</taxon>
        <taxon>Cytophagia</taxon>
        <taxon>Cytophagales</taxon>
        <taxon>Spirosomataceae</taxon>
        <taxon>Dyadobacter</taxon>
    </lineage>
</organism>
<sequence length="443" mass="47962">MKEEASQTLKLAIPIIIGELAQMALHLIDSAMVGAISYKQLAAAALVINAMNIPFVIGIGMTISVSQMVSMANGRNDPKMVSHYLFNGFCLCALTALAISLTLVFGKDLLHHLGQDPEVVTLAIPFMQLMGLSIIPMLLFMTLKQFADGLEHTRTAMFLSLAGMPVNILLNWLLIYGNWGFPRLELEGAGWATLITRSGMFLALAVVILKHKTFQKYMAVRSTQWYLNAKTWRELLHIGVPSSLQIGMEAGAFAISGIIIGTLGAVSQAAHQIALSSASFTFMVSMGLAQAGSIRVSNAFARANWAKIFVIGKSTVLTALIYGTFCAITFAAFRNILPNAFNKNNDVIQLAALLLLFAAVFQISDSTQAIGAGLLRGIKDVKTPTVLIGIAYWVIGIPVGYVLAFRFGMGASGMWLGLILGLTMASIFLLTRFFKMTKRNRTV</sequence>
<gene>
    <name evidence="11" type="ORF">FEM33_24045</name>
</gene>
<comment type="caution">
    <text evidence="11">The sequence shown here is derived from an EMBL/GenBank/DDBJ whole genome shotgun (WGS) entry which is preliminary data.</text>
</comment>
<keyword evidence="8 10" id="KW-0472">Membrane</keyword>
<evidence type="ECO:0000256" key="10">
    <source>
        <dbReference type="SAM" id="Phobius"/>
    </source>
</evidence>
<reference evidence="11 12" key="1">
    <citation type="submission" date="2019-05" db="EMBL/GenBank/DDBJ databases">
        <authorList>
            <person name="Qu J.-H."/>
        </authorList>
    </citation>
    <scope>NUCLEOTIDE SEQUENCE [LARGE SCALE GENOMIC DNA]</scope>
    <source>
        <strain evidence="11 12">NS28</strain>
    </source>
</reference>
<evidence type="ECO:0000256" key="1">
    <source>
        <dbReference type="ARBA" id="ARBA00004651"/>
    </source>
</evidence>
<dbReference type="NCBIfam" id="TIGR00797">
    <property type="entry name" value="matE"/>
    <property type="match status" value="1"/>
</dbReference>
<dbReference type="EMBL" id="VBSN01000071">
    <property type="protein sequence ID" value="KAA6432785.1"/>
    <property type="molecule type" value="Genomic_DNA"/>
</dbReference>
<dbReference type="OrthoDB" id="9780160at2"/>
<evidence type="ECO:0000256" key="7">
    <source>
        <dbReference type="ARBA" id="ARBA00023065"/>
    </source>
</evidence>
<name>A0A5M8Q9Z2_9BACT</name>
<feature type="transmembrane region" description="Helical" evidence="10">
    <location>
        <begin position="347"/>
        <end position="364"/>
    </location>
</feature>
<keyword evidence="2" id="KW-0813">Transport</keyword>
<evidence type="ECO:0000256" key="5">
    <source>
        <dbReference type="ARBA" id="ARBA00022692"/>
    </source>
</evidence>
<dbReference type="Proteomes" id="UP000323994">
    <property type="component" value="Unassembled WGS sequence"/>
</dbReference>
<evidence type="ECO:0000313" key="12">
    <source>
        <dbReference type="Proteomes" id="UP000323994"/>
    </source>
</evidence>
<dbReference type="AlphaFoldDB" id="A0A5M8Q9Z2"/>
<dbReference type="GO" id="GO:0015297">
    <property type="term" value="F:antiporter activity"/>
    <property type="evidence" value="ECO:0007669"/>
    <property type="project" value="UniProtKB-KW"/>
</dbReference>
<dbReference type="GO" id="GO:0042910">
    <property type="term" value="F:xenobiotic transmembrane transporter activity"/>
    <property type="evidence" value="ECO:0007669"/>
    <property type="project" value="InterPro"/>
</dbReference>
<dbReference type="Pfam" id="PF01554">
    <property type="entry name" value="MatE"/>
    <property type="match status" value="2"/>
</dbReference>
<evidence type="ECO:0000256" key="9">
    <source>
        <dbReference type="ARBA" id="ARBA00031636"/>
    </source>
</evidence>
<keyword evidence="5 10" id="KW-0812">Transmembrane</keyword>
<evidence type="ECO:0000256" key="8">
    <source>
        <dbReference type="ARBA" id="ARBA00023136"/>
    </source>
</evidence>
<dbReference type="PIRSF" id="PIRSF006603">
    <property type="entry name" value="DinF"/>
    <property type="match status" value="1"/>
</dbReference>
<dbReference type="PANTHER" id="PTHR43298:SF2">
    <property type="entry name" value="FMN_FAD EXPORTER YEEO-RELATED"/>
    <property type="match status" value="1"/>
</dbReference>